<reference evidence="10" key="1">
    <citation type="submission" date="2019-11" db="EMBL/GenBank/DDBJ databases">
        <title>Acidithiobacillus ferrianus sp. nov.: a facultatively anaerobic and extremely acidophilic chemolithoautotroph.</title>
        <authorList>
            <person name="Norris P.R."/>
            <person name="Falagan C."/>
            <person name="Moya-Beltran A."/>
            <person name="Castro M."/>
            <person name="Quatrini R."/>
            <person name="Johnson D.B."/>
        </authorList>
    </citation>
    <scope>NUCLEOTIDE SEQUENCE [LARGE SCALE GENOMIC DNA]</scope>
    <source>
        <strain evidence="10">MG</strain>
    </source>
</reference>
<organism evidence="10">
    <name type="scientific">Acidithiobacillus ferrianus</name>
    <dbReference type="NCBI Taxonomy" id="2678518"/>
    <lineage>
        <taxon>Bacteria</taxon>
        <taxon>Pseudomonadati</taxon>
        <taxon>Pseudomonadota</taxon>
        <taxon>Acidithiobacillia</taxon>
        <taxon>Acidithiobacillales</taxon>
        <taxon>Acidithiobacillaceae</taxon>
        <taxon>Acidithiobacillus</taxon>
    </lineage>
</organism>
<evidence type="ECO:0000256" key="1">
    <source>
        <dbReference type="ARBA" id="ARBA00005322"/>
    </source>
</evidence>
<comment type="similarity">
    <text evidence="1">Belongs to the FlgM family.</text>
</comment>
<evidence type="ECO:0000256" key="5">
    <source>
        <dbReference type="ARBA" id="ARBA00023015"/>
    </source>
</evidence>
<accession>A0A845UCI5</accession>
<proteinExistence type="inferred from homology"/>
<evidence type="ECO:0000256" key="3">
    <source>
        <dbReference type="ARBA" id="ARBA00022491"/>
    </source>
</evidence>
<name>A0A845UCI5_9PROT</name>
<keyword evidence="3" id="KW-0678">Repressor</keyword>
<keyword evidence="5" id="KW-0805">Transcription regulation</keyword>
<dbReference type="SUPFAM" id="SSF101498">
    <property type="entry name" value="Anti-sigma factor FlgM"/>
    <property type="match status" value="1"/>
</dbReference>
<evidence type="ECO:0000256" key="8">
    <source>
        <dbReference type="ARBA" id="ARBA00030117"/>
    </source>
</evidence>
<gene>
    <name evidence="10" type="primary">flgM</name>
    <name evidence="10" type="ORF">GL267_10575</name>
</gene>
<keyword evidence="10" id="KW-0282">Flagellum</keyword>
<dbReference type="Pfam" id="PF04316">
    <property type="entry name" value="FlgM"/>
    <property type="match status" value="1"/>
</dbReference>
<dbReference type="GO" id="GO:0045892">
    <property type="term" value="P:negative regulation of DNA-templated transcription"/>
    <property type="evidence" value="ECO:0007669"/>
    <property type="project" value="InterPro"/>
</dbReference>
<evidence type="ECO:0000256" key="6">
    <source>
        <dbReference type="ARBA" id="ARBA00023163"/>
    </source>
</evidence>
<evidence type="ECO:0000313" key="10">
    <source>
        <dbReference type="EMBL" id="NDU43065.1"/>
    </source>
</evidence>
<keyword evidence="4" id="KW-1005">Bacterial flagellum biogenesis</keyword>
<dbReference type="EMBL" id="WNJL01000035">
    <property type="protein sequence ID" value="NDU43065.1"/>
    <property type="molecule type" value="Genomic_DNA"/>
</dbReference>
<dbReference type="NCBIfam" id="TIGR03824">
    <property type="entry name" value="FlgM_jcvi"/>
    <property type="match status" value="1"/>
</dbReference>
<keyword evidence="10" id="KW-0969">Cilium</keyword>
<sequence length="141" mass="14667">MVCARKFLCSPSVPASMCRNTDLSVIRRSVIMNPINPYSGVPGTKVRTSADSTVTANQPVSGVGTTQPAKGPAVAQDHVTLSPAARSLLAAQTSVPADSGRVQSIKSALANGTYQISPPHIGQGLIQDMQQFLPLAVNKKA</sequence>
<dbReference type="AlphaFoldDB" id="A0A845UCI5"/>
<dbReference type="InterPro" id="IPR035890">
    <property type="entry name" value="Anti-sigma-28_factor_FlgM_sf"/>
</dbReference>
<dbReference type="InterPro" id="IPR007412">
    <property type="entry name" value="FlgM"/>
</dbReference>
<dbReference type="GO" id="GO:0044781">
    <property type="term" value="P:bacterial-type flagellum organization"/>
    <property type="evidence" value="ECO:0007669"/>
    <property type="project" value="UniProtKB-KW"/>
</dbReference>
<dbReference type="InterPro" id="IPR031316">
    <property type="entry name" value="FlgM_C"/>
</dbReference>
<protein>
    <recommendedName>
        <fullName evidence="2">Negative regulator of flagellin synthesis</fullName>
    </recommendedName>
    <alternativeName>
        <fullName evidence="8">Anti-sigma-28 factor</fullName>
    </alternativeName>
</protein>
<evidence type="ECO:0000256" key="4">
    <source>
        <dbReference type="ARBA" id="ARBA00022795"/>
    </source>
</evidence>
<evidence type="ECO:0000256" key="7">
    <source>
        <dbReference type="ARBA" id="ARBA00024739"/>
    </source>
</evidence>
<evidence type="ECO:0000256" key="2">
    <source>
        <dbReference type="ARBA" id="ARBA00017823"/>
    </source>
</evidence>
<comment type="caution">
    <text evidence="10">The sequence shown here is derived from an EMBL/GenBank/DDBJ whole genome shotgun (WGS) entry which is preliminary data.</text>
</comment>
<feature type="domain" description="Anti-sigma-28 factor FlgM C-terminal" evidence="9">
    <location>
        <begin position="77"/>
        <end position="126"/>
    </location>
</feature>
<evidence type="ECO:0000259" key="9">
    <source>
        <dbReference type="Pfam" id="PF04316"/>
    </source>
</evidence>
<comment type="function">
    <text evidence="7">Responsible for the coupling of flagellin expression to flagellar assembly by preventing expression of the flagellin genes when a component of the middle class of proteins is defective. It negatively regulates flagellar genes by inhibiting the activity of FliA by directly binding to FliA.</text>
</comment>
<keyword evidence="6" id="KW-0804">Transcription</keyword>
<keyword evidence="10" id="KW-0966">Cell projection</keyword>